<keyword evidence="4" id="KW-0055">Arginine biosynthesis</keyword>
<keyword evidence="3" id="KW-0963">Cytoplasm</keyword>
<dbReference type="SUPFAM" id="SSF55031">
    <property type="entry name" value="Bacterial exopeptidase dimerisation domain"/>
    <property type="match status" value="1"/>
</dbReference>
<evidence type="ECO:0000256" key="9">
    <source>
        <dbReference type="ARBA" id="ARBA00023285"/>
    </source>
</evidence>
<dbReference type="InterPro" id="IPR036264">
    <property type="entry name" value="Bact_exopeptidase_dim_dom"/>
</dbReference>
<accession>A0A418ZZ69</accession>
<dbReference type="Proteomes" id="UP000285530">
    <property type="component" value="Unassembled WGS sequence"/>
</dbReference>
<evidence type="ECO:0000256" key="8">
    <source>
        <dbReference type="ARBA" id="ARBA00022833"/>
    </source>
</evidence>
<evidence type="ECO:0000256" key="4">
    <source>
        <dbReference type="ARBA" id="ARBA00022571"/>
    </source>
</evidence>
<dbReference type="RefSeq" id="WP_119885592.1">
    <property type="nucleotide sequence ID" value="NZ_CP067169.1"/>
</dbReference>
<evidence type="ECO:0000256" key="2">
    <source>
        <dbReference type="ARBA" id="ARBA00005691"/>
    </source>
</evidence>
<dbReference type="InterPro" id="IPR011650">
    <property type="entry name" value="Peptidase_M20_dimer"/>
</dbReference>
<dbReference type="GO" id="GO:0006526">
    <property type="term" value="P:L-arginine biosynthetic process"/>
    <property type="evidence" value="ECO:0007669"/>
    <property type="project" value="UniProtKB-KW"/>
</dbReference>
<proteinExistence type="inferred from homology"/>
<dbReference type="EC" id="3.5.1.16" evidence="11"/>
<keyword evidence="9" id="KW-0170">Cobalt</keyword>
<reference evidence="11 12" key="1">
    <citation type="submission" date="2018-09" db="EMBL/GenBank/DDBJ databases">
        <title>Paracoccus onubensis nov. sp. a moderate halophilic bacterium isolated from Gruta de las Maravillas (Aracena, Spain).</title>
        <authorList>
            <person name="Jurado V."/>
            <person name="Gutierrez-Patricio S."/>
            <person name="Gonzalez-Pimentel J.L."/>
            <person name="Laiz L."/>
            <person name="Saiz-Jimenez C."/>
        </authorList>
    </citation>
    <scope>NUCLEOTIDE SEQUENCE [LARGE SCALE GENOMIC DNA]</scope>
    <source>
        <strain evidence="11 12">DSM 19484</strain>
    </source>
</reference>
<keyword evidence="8" id="KW-0862">Zinc</keyword>
<dbReference type="PROSITE" id="PS00759">
    <property type="entry name" value="ARGE_DAPE_CPG2_2"/>
    <property type="match status" value="1"/>
</dbReference>
<organism evidence="11 12">
    <name type="scientific">Paracoccus aestuarii</name>
    <dbReference type="NCBI Taxonomy" id="453842"/>
    <lineage>
        <taxon>Bacteria</taxon>
        <taxon>Pseudomonadati</taxon>
        <taxon>Pseudomonadota</taxon>
        <taxon>Alphaproteobacteria</taxon>
        <taxon>Rhodobacterales</taxon>
        <taxon>Paracoccaceae</taxon>
        <taxon>Paracoccus</taxon>
    </lineage>
</organism>
<evidence type="ECO:0000256" key="6">
    <source>
        <dbReference type="ARBA" id="ARBA00022723"/>
    </source>
</evidence>
<keyword evidence="12" id="KW-1185">Reference proteome</keyword>
<dbReference type="AlphaFoldDB" id="A0A418ZZ69"/>
<evidence type="ECO:0000256" key="1">
    <source>
        <dbReference type="ARBA" id="ARBA00001947"/>
    </source>
</evidence>
<dbReference type="InterPro" id="IPR010169">
    <property type="entry name" value="AcOrn-deacetyl"/>
</dbReference>
<dbReference type="Gene3D" id="3.30.70.360">
    <property type="match status" value="1"/>
</dbReference>
<evidence type="ECO:0000256" key="3">
    <source>
        <dbReference type="ARBA" id="ARBA00022490"/>
    </source>
</evidence>
<comment type="similarity">
    <text evidence="2">Belongs to the peptidase M20A family. ArgE subfamily.</text>
</comment>
<keyword evidence="7 11" id="KW-0378">Hydrolase</keyword>
<comment type="caution">
    <text evidence="11">The sequence shown here is derived from an EMBL/GenBank/DDBJ whole genome shotgun (WGS) entry which is preliminary data.</text>
</comment>
<dbReference type="PANTHER" id="PTHR43808">
    <property type="entry name" value="ACETYLORNITHINE DEACETYLASE"/>
    <property type="match status" value="1"/>
</dbReference>
<evidence type="ECO:0000259" key="10">
    <source>
        <dbReference type="Pfam" id="PF07687"/>
    </source>
</evidence>
<dbReference type="GO" id="GO:0046872">
    <property type="term" value="F:metal ion binding"/>
    <property type="evidence" value="ECO:0007669"/>
    <property type="project" value="UniProtKB-KW"/>
</dbReference>
<evidence type="ECO:0000256" key="5">
    <source>
        <dbReference type="ARBA" id="ARBA00022605"/>
    </source>
</evidence>
<sequence>MTAEILKILERLIAFPTISRQSNLALLDYVEGLLRPVGVRLTRYPDQSGTCANLWASTGPAIAGGVVLSGHSDVVPTEGQQWTTDPFTLHERDGLLYGRGAADMKGFLAVAIHAMLRAAERPLKRPLHLAISYDEEIGCVGVRSMLEARRAHPERPALCLIGEPTGMRIASGHKGKRALTASCHGQEAHSALAPTALNALHLGAAFIGRMQARQDALRAEGARDPAYDIPYSTIHVGTMHGGTALNIVPKRCDMELELRNVAADDPDAILQAIRMDAEAVAAPHRKLFPEVWIEVQEVTGYPGLDTPDTSPATAFLQKLLGQDEPPIKVAFGTEAGLFAQAFNAPTLVCGPGHMAQGHRPDEFVAQEQLVRCQDLLALITGTLEQDADLWREHNYP</sequence>
<dbReference type="InterPro" id="IPR002933">
    <property type="entry name" value="Peptidase_M20"/>
</dbReference>
<gene>
    <name evidence="11" type="primary">argE</name>
    <name evidence="11" type="ORF">D3P06_05430</name>
</gene>
<protein>
    <submittedName>
        <fullName evidence="11">Acetylornithine deacetylase</fullName>
        <ecNumber evidence="11">3.5.1.16</ecNumber>
    </submittedName>
</protein>
<dbReference type="Gene3D" id="3.40.630.10">
    <property type="entry name" value="Zn peptidases"/>
    <property type="match status" value="1"/>
</dbReference>
<name>A0A418ZZ69_9RHOB</name>
<dbReference type="InterPro" id="IPR050072">
    <property type="entry name" value="Peptidase_M20A"/>
</dbReference>
<dbReference type="NCBIfam" id="NF005710">
    <property type="entry name" value="PRK07522.1"/>
    <property type="match status" value="1"/>
</dbReference>
<evidence type="ECO:0000256" key="7">
    <source>
        <dbReference type="ARBA" id="ARBA00022801"/>
    </source>
</evidence>
<evidence type="ECO:0000313" key="11">
    <source>
        <dbReference type="EMBL" id="RJL05871.1"/>
    </source>
</evidence>
<dbReference type="EMBL" id="QZEV01000016">
    <property type="protein sequence ID" value="RJL05871.1"/>
    <property type="molecule type" value="Genomic_DNA"/>
</dbReference>
<keyword evidence="6" id="KW-0479">Metal-binding</keyword>
<dbReference type="OrthoDB" id="9809784at2"/>
<dbReference type="Pfam" id="PF07687">
    <property type="entry name" value="M20_dimer"/>
    <property type="match status" value="1"/>
</dbReference>
<dbReference type="InterPro" id="IPR001261">
    <property type="entry name" value="ArgE/DapE_CS"/>
</dbReference>
<dbReference type="PANTHER" id="PTHR43808:SF31">
    <property type="entry name" value="N-ACETYL-L-CITRULLINE DEACETYLASE"/>
    <property type="match status" value="1"/>
</dbReference>
<dbReference type="NCBIfam" id="TIGR01892">
    <property type="entry name" value="AcOrn-deacetyl"/>
    <property type="match status" value="1"/>
</dbReference>
<feature type="domain" description="Peptidase M20 dimerisation" evidence="10">
    <location>
        <begin position="172"/>
        <end position="282"/>
    </location>
</feature>
<dbReference type="GO" id="GO:0008777">
    <property type="term" value="F:acetylornithine deacetylase activity"/>
    <property type="evidence" value="ECO:0007669"/>
    <property type="project" value="UniProtKB-EC"/>
</dbReference>
<keyword evidence="5" id="KW-0028">Amino-acid biosynthesis</keyword>
<dbReference type="Pfam" id="PF01546">
    <property type="entry name" value="Peptidase_M20"/>
    <property type="match status" value="1"/>
</dbReference>
<dbReference type="CDD" id="cd03894">
    <property type="entry name" value="M20_ArgE"/>
    <property type="match status" value="1"/>
</dbReference>
<comment type="cofactor">
    <cofactor evidence="1">
        <name>Zn(2+)</name>
        <dbReference type="ChEBI" id="CHEBI:29105"/>
    </cofactor>
</comment>
<dbReference type="SUPFAM" id="SSF53187">
    <property type="entry name" value="Zn-dependent exopeptidases"/>
    <property type="match status" value="1"/>
</dbReference>
<evidence type="ECO:0000313" key="12">
    <source>
        <dbReference type="Proteomes" id="UP000285530"/>
    </source>
</evidence>